<feature type="domain" description="Ubiquitin-like protease family profile" evidence="6">
    <location>
        <begin position="124"/>
        <end position="296"/>
    </location>
</feature>
<dbReference type="PANTHER" id="PTHR46915:SF6">
    <property type="entry name" value="CYSTEINE PROTEINASES SUPERFAMILY PROTEIN"/>
    <property type="match status" value="1"/>
</dbReference>
<gene>
    <name evidence="7" type="ORF">M569_14425</name>
</gene>
<dbReference type="AlphaFoldDB" id="S8DC84"/>
<keyword evidence="3" id="KW-0378">Hydrolase</keyword>
<evidence type="ECO:0000256" key="5">
    <source>
        <dbReference type="SAM" id="MobiDB-lite"/>
    </source>
</evidence>
<evidence type="ECO:0000313" key="8">
    <source>
        <dbReference type="Proteomes" id="UP000015453"/>
    </source>
</evidence>
<reference evidence="7 8" key="1">
    <citation type="journal article" date="2013" name="BMC Genomics">
        <title>The miniature genome of a carnivorous plant Genlisea aurea contains a low number of genes and short non-coding sequences.</title>
        <authorList>
            <person name="Leushkin E.V."/>
            <person name="Sutormin R.A."/>
            <person name="Nabieva E.R."/>
            <person name="Penin A.A."/>
            <person name="Kondrashov A.S."/>
            <person name="Logacheva M.D."/>
        </authorList>
    </citation>
    <scope>NUCLEOTIDE SEQUENCE [LARGE SCALE GENOMIC DNA]</scope>
</reference>
<keyword evidence="8" id="KW-1185">Reference proteome</keyword>
<evidence type="ECO:0000256" key="1">
    <source>
        <dbReference type="ARBA" id="ARBA00005234"/>
    </source>
</evidence>
<keyword evidence="2" id="KW-0645">Protease</keyword>
<dbReference type="InterPro" id="IPR003653">
    <property type="entry name" value="Peptidase_C48_C"/>
</dbReference>
<comment type="similarity">
    <text evidence="1">Belongs to the peptidase C48 family.</text>
</comment>
<feature type="region of interest" description="Disordered" evidence="5">
    <location>
        <begin position="79"/>
        <end position="116"/>
    </location>
</feature>
<evidence type="ECO:0000256" key="4">
    <source>
        <dbReference type="ARBA" id="ARBA00022807"/>
    </source>
</evidence>
<dbReference type="Proteomes" id="UP000015453">
    <property type="component" value="Unassembled WGS sequence"/>
</dbReference>
<evidence type="ECO:0000256" key="3">
    <source>
        <dbReference type="ARBA" id="ARBA00022801"/>
    </source>
</evidence>
<protein>
    <recommendedName>
        <fullName evidence="6">Ubiquitin-like protease family profile domain-containing protein</fullName>
    </recommendedName>
</protein>
<comment type="caution">
    <text evidence="7">The sequence shown here is derived from an EMBL/GenBank/DDBJ whole genome shotgun (WGS) entry which is preliminary data.</text>
</comment>
<evidence type="ECO:0000313" key="7">
    <source>
        <dbReference type="EMBL" id="EPS60378.1"/>
    </source>
</evidence>
<dbReference type="EMBL" id="AUSU01007617">
    <property type="protein sequence ID" value="EPS60378.1"/>
    <property type="molecule type" value="Genomic_DNA"/>
</dbReference>
<feature type="compositionally biased region" description="Polar residues" evidence="5">
    <location>
        <begin position="89"/>
        <end position="98"/>
    </location>
</feature>
<name>S8DC84_9LAMI</name>
<proteinExistence type="inferred from homology"/>
<dbReference type="OrthoDB" id="1939479at2759"/>
<sequence length="315" mass="35642">MQIRNRLQNRRHVLALILACDDEGLSYKRIKRCKESELATEPNAIVLNPSGECNDDDDKEPTTELKACDEEGLSNERVKRCKESELATEPNTVVSNPPSGGDTHDDHDVNDSSESLPETVVDVAAVEKVSYRPLSAYGMLSDAEFDDALDIVRSEISEERSEAFAFVHSLYFGAWCRKKKSETIMKRILQLDIFIRKKYVFIPVAASSHWWLIILCNPSMKQKRCAILLDSLGSGNAEFNEASVRRFTNALFASSNPSEPAAAYRRMPIYKQIVGVPKQQGGTECGIYVLYYIYLFARSAPDQFELRDYPYFVLK</sequence>
<dbReference type="InterPro" id="IPR038765">
    <property type="entry name" value="Papain-like_cys_pep_sf"/>
</dbReference>
<dbReference type="GO" id="GO:0016926">
    <property type="term" value="P:protein desumoylation"/>
    <property type="evidence" value="ECO:0007669"/>
    <property type="project" value="UniProtKB-ARBA"/>
</dbReference>
<evidence type="ECO:0000256" key="2">
    <source>
        <dbReference type="ARBA" id="ARBA00022670"/>
    </source>
</evidence>
<dbReference type="PROSITE" id="PS50600">
    <property type="entry name" value="ULP_PROTEASE"/>
    <property type="match status" value="1"/>
</dbReference>
<accession>S8DC84</accession>
<dbReference type="SUPFAM" id="SSF54001">
    <property type="entry name" value="Cysteine proteinases"/>
    <property type="match status" value="1"/>
</dbReference>
<keyword evidence="4" id="KW-0788">Thiol protease</keyword>
<dbReference type="GO" id="GO:0008234">
    <property type="term" value="F:cysteine-type peptidase activity"/>
    <property type="evidence" value="ECO:0007669"/>
    <property type="project" value="UniProtKB-KW"/>
</dbReference>
<dbReference type="PANTHER" id="PTHR46915">
    <property type="entry name" value="UBIQUITIN-LIKE PROTEASE 4-RELATED"/>
    <property type="match status" value="1"/>
</dbReference>
<dbReference type="GO" id="GO:0006508">
    <property type="term" value="P:proteolysis"/>
    <property type="evidence" value="ECO:0007669"/>
    <property type="project" value="UniProtKB-KW"/>
</dbReference>
<dbReference type="Pfam" id="PF02902">
    <property type="entry name" value="Peptidase_C48"/>
    <property type="match status" value="1"/>
</dbReference>
<organism evidence="7 8">
    <name type="scientific">Genlisea aurea</name>
    <dbReference type="NCBI Taxonomy" id="192259"/>
    <lineage>
        <taxon>Eukaryota</taxon>
        <taxon>Viridiplantae</taxon>
        <taxon>Streptophyta</taxon>
        <taxon>Embryophyta</taxon>
        <taxon>Tracheophyta</taxon>
        <taxon>Spermatophyta</taxon>
        <taxon>Magnoliopsida</taxon>
        <taxon>eudicotyledons</taxon>
        <taxon>Gunneridae</taxon>
        <taxon>Pentapetalae</taxon>
        <taxon>asterids</taxon>
        <taxon>lamiids</taxon>
        <taxon>Lamiales</taxon>
        <taxon>Lentibulariaceae</taxon>
        <taxon>Genlisea</taxon>
    </lineage>
</organism>
<evidence type="ECO:0000259" key="6">
    <source>
        <dbReference type="PROSITE" id="PS50600"/>
    </source>
</evidence>
<dbReference type="Gene3D" id="3.40.395.10">
    <property type="entry name" value="Adenoviral Proteinase, Chain A"/>
    <property type="match status" value="1"/>
</dbReference>